<feature type="compositionally biased region" description="Low complexity" evidence="4">
    <location>
        <begin position="13"/>
        <end position="34"/>
    </location>
</feature>
<feature type="region of interest" description="Disordered" evidence="4">
    <location>
        <begin position="1"/>
        <end position="106"/>
    </location>
</feature>
<evidence type="ECO:0000259" key="5">
    <source>
        <dbReference type="PROSITE" id="PS50071"/>
    </source>
</evidence>
<dbReference type="SMART" id="SM00389">
    <property type="entry name" value="HOX"/>
    <property type="match status" value="1"/>
</dbReference>
<keyword evidence="2 3" id="KW-0371">Homeobox</keyword>
<evidence type="ECO:0000256" key="4">
    <source>
        <dbReference type="SAM" id="MobiDB-lite"/>
    </source>
</evidence>
<name>A0A8C5G7L0_GOUWI</name>
<dbReference type="Proteomes" id="UP000694680">
    <property type="component" value="Chromosome 12"/>
</dbReference>
<evidence type="ECO:0000256" key="1">
    <source>
        <dbReference type="ARBA" id="ARBA00004123"/>
    </source>
</evidence>
<sequence length="234" mass="26461">MRSVFSVEWLAQSSQTSITTSTTPSMSSHSPPASYWAQKPQEPCDQDRDGTRNQSYQQEPPNQGTESSFSPAEDTSDYDSEERPSTSPSSPSPRLSPQVAGGRRSRTAFTAEQISCLEETFKKNAYLGTQDKAELCRKLNLSDKQVRNWFQNRRMKMKRSVQDALAHVCQASPFLRYADVPTFPPLPHPPPYVHAHTLQLAPTLPSLHTDQYSQYYQYGAVMPPASAHYYPQYY</sequence>
<gene>
    <name evidence="6" type="primary">ved</name>
</gene>
<reference evidence="6" key="3">
    <citation type="submission" date="2025-09" db="UniProtKB">
        <authorList>
            <consortium name="Ensembl"/>
        </authorList>
    </citation>
    <scope>IDENTIFICATION</scope>
</reference>
<keyword evidence="7" id="KW-1185">Reference proteome</keyword>
<dbReference type="PROSITE" id="PS50071">
    <property type="entry name" value="HOMEOBOX_2"/>
    <property type="match status" value="1"/>
</dbReference>
<dbReference type="SUPFAM" id="SSF46689">
    <property type="entry name" value="Homeodomain-like"/>
    <property type="match status" value="1"/>
</dbReference>
<dbReference type="GO" id="GO:0005634">
    <property type="term" value="C:nucleus"/>
    <property type="evidence" value="ECO:0007669"/>
    <property type="project" value="UniProtKB-SubCell"/>
</dbReference>
<evidence type="ECO:0000256" key="2">
    <source>
        <dbReference type="PROSITE-ProRule" id="PRU00108"/>
    </source>
</evidence>
<dbReference type="Gene3D" id="1.10.10.60">
    <property type="entry name" value="Homeodomain-like"/>
    <property type="match status" value="1"/>
</dbReference>
<reference evidence="6" key="2">
    <citation type="submission" date="2025-08" db="UniProtKB">
        <authorList>
            <consortium name="Ensembl"/>
        </authorList>
    </citation>
    <scope>IDENTIFICATION</scope>
</reference>
<dbReference type="InterPro" id="IPR009057">
    <property type="entry name" value="Homeodomain-like_sf"/>
</dbReference>
<dbReference type="PANTHER" id="PTHR24333">
    <property type="entry name" value="HOMEO BOX HB9 LIKE A-RELATED"/>
    <property type="match status" value="1"/>
</dbReference>
<comment type="subcellular location">
    <subcellularLocation>
        <location evidence="1 2 3">Nucleus</location>
    </subcellularLocation>
</comment>
<feature type="domain" description="Homeobox" evidence="5">
    <location>
        <begin position="100"/>
        <end position="160"/>
    </location>
</feature>
<evidence type="ECO:0000256" key="3">
    <source>
        <dbReference type="RuleBase" id="RU000682"/>
    </source>
</evidence>
<evidence type="ECO:0000313" key="7">
    <source>
        <dbReference type="Proteomes" id="UP000694680"/>
    </source>
</evidence>
<proteinExistence type="predicted"/>
<organism evidence="6 7">
    <name type="scientific">Gouania willdenowi</name>
    <name type="common">Blunt-snouted clingfish</name>
    <name type="synonym">Lepadogaster willdenowi</name>
    <dbReference type="NCBI Taxonomy" id="441366"/>
    <lineage>
        <taxon>Eukaryota</taxon>
        <taxon>Metazoa</taxon>
        <taxon>Chordata</taxon>
        <taxon>Craniata</taxon>
        <taxon>Vertebrata</taxon>
        <taxon>Euteleostomi</taxon>
        <taxon>Actinopterygii</taxon>
        <taxon>Neopterygii</taxon>
        <taxon>Teleostei</taxon>
        <taxon>Neoteleostei</taxon>
        <taxon>Acanthomorphata</taxon>
        <taxon>Ovalentaria</taxon>
        <taxon>Blenniimorphae</taxon>
        <taxon>Blenniiformes</taxon>
        <taxon>Gobiesocoidei</taxon>
        <taxon>Gobiesocidae</taxon>
        <taxon>Gobiesocinae</taxon>
        <taxon>Gouania</taxon>
    </lineage>
</organism>
<feature type="DNA-binding region" description="Homeobox" evidence="2">
    <location>
        <begin position="102"/>
        <end position="161"/>
    </location>
</feature>
<dbReference type="InterPro" id="IPR001356">
    <property type="entry name" value="HD"/>
</dbReference>
<keyword evidence="2 3" id="KW-0238">DNA-binding</keyword>
<feature type="compositionally biased region" description="Polar residues" evidence="4">
    <location>
        <begin position="52"/>
        <end position="70"/>
    </location>
</feature>
<protein>
    <submittedName>
        <fullName evidence="6">Homeobox protein vex1-like</fullName>
    </submittedName>
</protein>
<dbReference type="CTD" id="368201"/>
<dbReference type="AlphaFoldDB" id="A0A8C5G7L0"/>
<dbReference type="GO" id="GO:0003677">
    <property type="term" value="F:DNA binding"/>
    <property type="evidence" value="ECO:0007669"/>
    <property type="project" value="UniProtKB-UniRule"/>
</dbReference>
<dbReference type="InterPro" id="IPR050848">
    <property type="entry name" value="Homeobox_TF"/>
</dbReference>
<evidence type="ECO:0000313" key="6">
    <source>
        <dbReference type="Ensembl" id="ENSGWIP00000020673.1"/>
    </source>
</evidence>
<dbReference type="Ensembl" id="ENSGWIT00000022702.1">
    <property type="protein sequence ID" value="ENSGWIP00000020673.1"/>
    <property type="gene ID" value="ENSGWIG00000011192.1"/>
</dbReference>
<dbReference type="Pfam" id="PF00046">
    <property type="entry name" value="Homeodomain"/>
    <property type="match status" value="1"/>
</dbReference>
<keyword evidence="2 3" id="KW-0539">Nucleus</keyword>
<dbReference type="CDD" id="cd00086">
    <property type="entry name" value="homeodomain"/>
    <property type="match status" value="1"/>
</dbReference>
<feature type="compositionally biased region" description="Low complexity" evidence="4">
    <location>
        <begin position="85"/>
        <end position="97"/>
    </location>
</feature>
<dbReference type="GeneID" id="114473659"/>
<reference evidence="6" key="1">
    <citation type="submission" date="2020-06" db="EMBL/GenBank/DDBJ databases">
        <authorList>
            <consortium name="Wellcome Sanger Institute Data Sharing"/>
        </authorList>
    </citation>
    <scope>NUCLEOTIDE SEQUENCE [LARGE SCALE GENOMIC DNA]</scope>
</reference>
<dbReference type="RefSeq" id="XP_028319224.1">
    <property type="nucleotide sequence ID" value="XM_028463423.1"/>
</dbReference>
<dbReference type="PANTHER" id="PTHR24333:SF5">
    <property type="entry name" value="VENT HOMEOBOX"/>
    <property type="match status" value="1"/>
</dbReference>
<accession>A0A8C5G7L0</accession>
<dbReference type="OrthoDB" id="6159439at2759"/>